<dbReference type="SUPFAM" id="SSF53850">
    <property type="entry name" value="Periplasmic binding protein-like II"/>
    <property type="match status" value="1"/>
</dbReference>
<evidence type="ECO:0000259" key="9">
    <source>
        <dbReference type="PROSITE" id="PS50259"/>
    </source>
</evidence>
<evidence type="ECO:0000256" key="8">
    <source>
        <dbReference type="SAM" id="SignalP"/>
    </source>
</evidence>
<dbReference type="PANTHER" id="PTHR42996:SF1">
    <property type="entry name" value="PHOSPHATE-BINDING PROTEIN PSTS"/>
    <property type="match status" value="1"/>
</dbReference>
<evidence type="ECO:0000313" key="10">
    <source>
        <dbReference type="EMBL" id="RUP51461.1"/>
    </source>
</evidence>
<feature type="domain" description="G-protein coupled receptors family 3 profile" evidence="9">
    <location>
        <begin position="507"/>
        <end position="602"/>
    </location>
</feature>
<dbReference type="Gene3D" id="3.40.190.10">
    <property type="entry name" value="Periplasmic binding protein-like II"/>
    <property type="match status" value="2"/>
</dbReference>
<comment type="similarity">
    <text evidence="2">Belongs to the PstS family.</text>
</comment>
<feature type="compositionally biased region" description="Low complexity" evidence="6">
    <location>
        <begin position="789"/>
        <end position="803"/>
    </location>
</feature>
<feature type="compositionally biased region" description="Polar residues" evidence="6">
    <location>
        <begin position="838"/>
        <end position="850"/>
    </location>
</feature>
<organism evidence="10 11">
    <name type="scientific">Jimgerdemannia flammicorona</name>
    <dbReference type="NCBI Taxonomy" id="994334"/>
    <lineage>
        <taxon>Eukaryota</taxon>
        <taxon>Fungi</taxon>
        <taxon>Fungi incertae sedis</taxon>
        <taxon>Mucoromycota</taxon>
        <taxon>Mucoromycotina</taxon>
        <taxon>Endogonomycetes</taxon>
        <taxon>Endogonales</taxon>
        <taxon>Endogonaceae</taxon>
        <taxon>Jimgerdemannia</taxon>
    </lineage>
</organism>
<dbReference type="Pfam" id="PF00003">
    <property type="entry name" value="7tm_3"/>
    <property type="match status" value="2"/>
</dbReference>
<feature type="transmembrane region" description="Helical" evidence="7">
    <location>
        <begin position="420"/>
        <end position="443"/>
    </location>
</feature>
<evidence type="ECO:0000256" key="3">
    <source>
        <dbReference type="ARBA" id="ARBA00022692"/>
    </source>
</evidence>
<accession>A0A433DKZ2</accession>
<evidence type="ECO:0000313" key="11">
    <source>
        <dbReference type="Proteomes" id="UP000268093"/>
    </source>
</evidence>
<dbReference type="PANTHER" id="PTHR42996">
    <property type="entry name" value="PHOSPHATE-BINDING PROTEIN PSTS"/>
    <property type="match status" value="1"/>
</dbReference>
<dbReference type="EMBL" id="RBNI01000716">
    <property type="protein sequence ID" value="RUP51461.1"/>
    <property type="molecule type" value="Genomic_DNA"/>
</dbReference>
<keyword evidence="11" id="KW-1185">Reference proteome</keyword>
<comment type="subcellular location">
    <subcellularLocation>
        <location evidence="1">Membrane</location>
        <topology evidence="1">Multi-pass membrane protein</topology>
    </subcellularLocation>
</comment>
<name>A0A433DKZ2_9FUNG</name>
<sequence length="896" mass="97316">MLRQQVVAALFFIFVTIGSDGAGASFPYSVYSIWANTYSSRTYENVTVTYSAVGSTAGINAILGSKVQFAGSDAMLTEEQYALGGDLQMIPTMAGAVAVAYNVPEANAINQLITLTRQALVGIYNGTILTWNHPLIQATNNFQLPNATIKVVVRKDGSGTSNIFSAALSRFDSNWNNTVGTSMMPKWPRADFNGSLNSGVGKYIYAIQYSIGYMGENSSDCESYLGLDTYVCFPWPQDYGEVFSNNLTSALLINQAGKVVGPNSTTIGSAIDDFADALSSSSRFATSISDGPSALSYPIYAQSIVQDNKFVPLTPTVTAKVKDILKLFTAGGTVLYGVCKYNTLPCFSYPQFGMGRHSLSLPISLAPCDNGCAHGSCDTDGAFHLSTDICKCPVNYTNILKNDCSELVTPITIEWTSKSALAFLCTYAVAAIFVILAAGFLWARRHNPVVRAASPLFCCLIAAGVLLALSNILTYVGEPSDVKCKSAPYILACSFGLVFGSQSRSFELGMMSTLYVLNGFLLVACFVLAFKTRKVRGPFNESHMIAFTVYMLAVSAIVTLPVMYLSTIDLLTQFALRTAIILICCVVATFFLLWSKIWFILFPKVAGNKDPAKGFELFNILGQNEQMARSGLHSKAKGFLGTSEPLQILQNSTSSIWSFDIKNVKVFSIWKRVRIILLNDYDLMLILRYYTVDCVGVHEISKCDIRYDEHDLSTELLFVIVTPECSYYAEAKTKKVLDEFMEAFPGHVKGEPKAQDQSISEVGLLGDEPPMNKVPSPNGSPEIPAARLATSSTTAEPTSPTQSVRSSPPPSWSPPESWAIPDTFYDTPETAPHFPASVVNSIASQSNTSKRPLVPAKPAPAYAQQSSSTVPPRRPAKSSMRSPSEQDLSGIRMPRH</sequence>
<feature type="transmembrane region" description="Helical" evidence="7">
    <location>
        <begin position="542"/>
        <end position="562"/>
    </location>
</feature>
<keyword evidence="8" id="KW-0732">Signal</keyword>
<feature type="chain" id="PRO_5019122532" description="G-protein coupled receptors family 3 profile domain-containing protein" evidence="8">
    <location>
        <begin position="25"/>
        <end position="896"/>
    </location>
</feature>
<feature type="transmembrane region" description="Helical" evidence="7">
    <location>
        <begin position="574"/>
        <end position="594"/>
    </location>
</feature>
<dbReference type="Pfam" id="PF12849">
    <property type="entry name" value="PBP_like_2"/>
    <property type="match status" value="1"/>
</dbReference>
<feature type="signal peptide" evidence="8">
    <location>
        <begin position="1"/>
        <end position="24"/>
    </location>
</feature>
<dbReference type="PROSITE" id="PS50259">
    <property type="entry name" value="G_PROTEIN_RECEP_F3_4"/>
    <property type="match status" value="1"/>
</dbReference>
<keyword evidence="5 7" id="KW-0472">Membrane</keyword>
<reference evidence="10 11" key="1">
    <citation type="journal article" date="2018" name="New Phytol.">
        <title>Phylogenomics of Endogonaceae and evolution of mycorrhizas within Mucoromycota.</title>
        <authorList>
            <person name="Chang Y."/>
            <person name="Desiro A."/>
            <person name="Na H."/>
            <person name="Sandor L."/>
            <person name="Lipzen A."/>
            <person name="Clum A."/>
            <person name="Barry K."/>
            <person name="Grigoriev I.V."/>
            <person name="Martin F.M."/>
            <person name="Stajich J.E."/>
            <person name="Smith M.E."/>
            <person name="Bonito G."/>
            <person name="Spatafora J.W."/>
        </authorList>
    </citation>
    <scope>NUCLEOTIDE SEQUENCE [LARGE SCALE GENOMIC DNA]</scope>
    <source>
        <strain evidence="10 11">GMNB39</strain>
    </source>
</reference>
<feature type="region of interest" description="Disordered" evidence="6">
    <location>
        <begin position="763"/>
        <end position="896"/>
    </location>
</feature>
<evidence type="ECO:0000256" key="6">
    <source>
        <dbReference type="SAM" id="MobiDB-lite"/>
    </source>
</evidence>
<keyword evidence="3 7" id="KW-0812">Transmembrane</keyword>
<feature type="transmembrane region" description="Helical" evidence="7">
    <location>
        <begin position="508"/>
        <end position="530"/>
    </location>
</feature>
<dbReference type="CDD" id="cd13565">
    <property type="entry name" value="PBP2_PstS"/>
    <property type="match status" value="1"/>
</dbReference>
<dbReference type="OrthoDB" id="2155766at2759"/>
<dbReference type="InterPro" id="IPR017978">
    <property type="entry name" value="GPCR_3_C"/>
</dbReference>
<dbReference type="GO" id="GO:0004930">
    <property type="term" value="F:G protein-coupled receptor activity"/>
    <property type="evidence" value="ECO:0007669"/>
    <property type="project" value="InterPro"/>
</dbReference>
<evidence type="ECO:0000256" key="7">
    <source>
        <dbReference type="SAM" id="Phobius"/>
    </source>
</evidence>
<dbReference type="Proteomes" id="UP000268093">
    <property type="component" value="Unassembled WGS sequence"/>
</dbReference>
<dbReference type="AlphaFoldDB" id="A0A433DKZ2"/>
<feature type="transmembrane region" description="Helical" evidence="7">
    <location>
        <begin position="455"/>
        <end position="476"/>
    </location>
</feature>
<evidence type="ECO:0000256" key="2">
    <source>
        <dbReference type="ARBA" id="ARBA00008725"/>
    </source>
</evidence>
<dbReference type="InterPro" id="IPR050962">
    <property type="entry name" value="Phosphate-bind_PstS"/>
</dbReference>
<evidence type="ECO:0000256" key="1">
    <source>
        <dbReference type="ARBA" id="ARBA00004141"/>
    </source>
</evidence>
<gene>
    <name evidence="10" type="ORF">BC936DRAFT_148065</name>
</gene>
<keyword evidence="4 7" id="KW-1133">Transmembrane helix</keyword>
<comment type="caution">
    <text evidence="10">The sequence shown here is derived from an EMBL/GenBank/DDBJ whole genome shotgun (WGS) entry which is preliminary data.</text>
</comment>
<evidence type="ECO:0000256" key="4">
    <source>
        <dbReference type="ARBA" id="ARBA00022989"/>
    </source>
</evidence>
<evidence type="ECO:0000256" key="5">
    <source>
        <dbReference type="ARBA" id="ARBA00023136"/>
    </source>
</evidence>
<proteinExistence type="inferred from homology"/>
<dbReference type="InterPro" id="IPR024370">
    <property type="entry name" value="PBP_domain"/>
</dbReference>
<protein>
    <recommendedName>
        <fullName evidence="9">G-protein coupled receptors family 3 profile domain-containing protein</fullName>
    </recommendedName>
</protein>
<dbReference type="GO" id="GO:0016020">
    <property type="term" value="C:membrane"/>
    <property type="evidence" value="ECO:0007669"/>
    <property type="project" value="UniProtKB-SubCell"/>
</dbReference>